<dbReference type="Proteomes" id="UP000036867">
    <property type="component" value="Unassembled WGS sequence"/>
</dbReference>
<dbReference type="Gene3D" id="3.40.50.300">
    <property type="entry name" value="P-loop containing nucleotide triphosphate hydrolases"/>
    <property type="match status" value="1"/>
</dbReference>
<evidence type="ECO:0000313" key="1">
    <source>
        <dbReference type="EMBL" id="KOO49083.1"/>
    </source>
</evidence>
<protein>
    <submittedName>
        <fullName evidence="1">ATP-binding protein</fullName>
    </submittedName>
</protein>
<proteinExistence type="predicted"/>
<dbReference type="PANTHER" id="PTHR37807">
    <property type="entry name" value="OS07G0160300 PROTEIN"/>
    <property type="match status" value="1"/>
</dbReference>
<dbReference type="PATRIC" id="fig|263475.3.peg.3616"/>
<dbReference type="InterPro" id="IPR027417">
    <property type="entry name" value="P-loop_NTPase"/>
</dbReference>
<reference evidence="2" key="1">
    <citation type="submission" date="2015-08" db="EMBL/GenBank/DDBJ databases">
        <title>Fjat-10028 dsm 16317.</title>
        <authorList>
            <person name="Liu B."/>
            <person name="Wang J."/>
            <person name="Zhu Y."/>
            <person name="Liu G."/>
            <person name="Chen Q."/>
            <person name="Chen Z."/>
            <person name="Lan J."/>
            <person name="Che J."/>
            <person name="Ge C."/>
            <person name="Shi H."/>
            <person name="Pan Z."/>
            <person name="Liu X."/>
        </authorList>
    </citation>
    <scope>NUCLEOTIDE SEQUENCE [LARGE SCALE GENOMIC DNA]</scope>
    <source>
        <strain evidence="2">DSM 16317</strain>
    </source>
</reference>
<dbReference type="GO" id="GO:0005524">
    <property type="term" value="F:ATP binding"/>
    <property type="evidence" value="ECO:0007669"/>
    <property type="project" value="UniProtKB-KW"/>
</dbReference>
<dbReference type="EMBL" id="LILB01000005">
    <property type="protein sequence ID" value="KOO49083.1"/>
    <property type="molecule type" value="Genomic_DNA"/>
</dbReference>
<evidence type="ECO:0000313" key="2">
    <source>
        <dbReference type="Proteomes" id="UP000036867"/>
    </source>
</evidence>
<name>A0A0M0LEE8_9BACL</name>
<keyword evidence="1" id="KW-0067">ATP-binding</keyword>
<dbReference type="STRING" id="263475.AMD00_11860"/>
<comment type="caution">
    <text evidence="1">The sequence shown here is derived from an EMBL/GenBank/DDBJ whole genome shotgun (WGS) entry which is preliminary data.</text>
</comment>
<dbReference type="AlphaFoldDB" id="A0A0M0LEE8"/>
<accession>A0A0M0LEE8</accession>
<keyword evidence="1" id="KW-0547">Nucleotide-binding</keyword>
<sequence>MFFIQMSGFPGSGKSTLAQAIAKRTGAIIVDHDIIKSALLTSSTEALDRKTSGSISYEIDWQLIDYYLGLGNNVILDSPCLYDELIERGLSLQKKHNVTYKYVECLLNDFEEINHRLASRNRKLSQIASINSKEDFLYSVQNSKKPEELKCLKIDTLQPLESYIDEVIDYIQNDHYKILGKN</sequence>
<dbReference type="GeneID" id="301136791"/>
<organism evidence="1 2">
    <name type="scientific">Viridibacillus arvi</name>
    <dbReference type="NCBI Taxonomy" id="263475"/>
    <lineage>
        <taxon>Bacteria</taxon>
        <taxon>Bacillati</taxon>
        <taxon>Bacillota</taxon>
        <taxon>Bacilli</taxon>
        <taxon>Bacillales</taxon>
        <taxon>Caryophanaceae</taxon>
        <taxon>Viridibacillus</taxon>
    </lineage>
</organism>
<dbReference type="SUPFAM" id="SSF52540">
    <property type="entry name" value="P-loop containing nucleoside triphosphate hydrolases"/>
    <property type="match status" value="1"/>
</dbReference>
<dbReference type="RefSeq" id="WP_053417275.1">
    <property type="nucleotide sequence ID" value="NZ_LILB01000005.1"/>
</dbReference>
<keyword evidence="2" id="KW-1185">Reference proteome</keyword>
<dbReference type="OrthoDB" id="3819922at2"/>
<dbReference type="PANTHER" id="PTHR37807:SF3">
    <property type="entry name" value="OS07G0160300 PROTEIN"/>
    <property type="match status" value="1"/>
</dbReference>
<gene>
    <name evidence="1" type="ORF">AMD00_11860</name>
</gene>
<dbReference type="Pfam" id="PF13671">
    <property type="entry name" value="AAA_33"/>
    <property type="match status" value="1"/>
</dbReference>